<proteinExistence type="predicted"/>
<name>A0ABN3JDM6_9ACTN</name>
<dbReference type="Gene3D" id="1.10.240.10">
    <property type="entry name" value="Tyrosyl-Transfer RNA Synthetase"/>
    <property type="match status" value="1"/>
</dbReference>
<accession>A0ABN3JDM6</accession>
<keyword evidence="2" id="KW-1185">Reference proteome</keyword>
<evidence type="ECO:0000313" key="1">
    <source>
        <dbReference type="EMBL" id="GAA2426241.1"/>
    </source>
</evidence>
<comment type="caution">
    <text evidence="1">The sequence shown here is derived from an EMBL/GenBank/DDBJ whole genome shotgun (WGS) entry which is preliminary data.</text>
</comment>
<sequence length="94" mass="10370">MPELAAVLGRPLTFARPQGPSHPWVHAVAAEIGNGGAARLKSVVTESVNEFLRPIRERRAELDRGHLRRVLERGNERANAVAERTLDQVRAVMA</sequence>
<dbReference type="EMBL" id="BAAARW010000016">
    <property type="protein sequence ID" value="GAA2426241.1"/>
    <property type="molecule type" value="Genomic_DNA"/>
</dbReference>
<organism evidence="1 2">
    <name type="scientific">Actinomadura vinacea</name>
    <dbReference type="NCBI Taxonomy" id="115336"/>
    <lineage>
        <taxon>Bacteria</taxon>
        <taxon>Bacillati</taxon>
        <taxon>Actinomycetota</taxon>
        <taxon>Actinomycetes</taxon>
        <taxon>Streptosporangiales</taxon>
        <taxon>Thermomonosporaceae</taxon>
        <taxon>Actinomadura</taxon>
    </lineage>
</organism>
<dbReference type="SUPFAM" id="SSF52374">
    <property type="entry name" value="Nucleotidylyl transferase"/>
    <property type="match status" value="1"/>
</dbReference>
<dbReference type="InterPro" id="IPR014729">
    <property type="entry name" value="Rossmann-like_a/b/a_fold"/>
</dbReference>
<evidence type="ECO:0008006" key="3">
    <source>
        <dbReference type="Google" id="ProtNLM"/>
    </source>
</evidence>
<dbReference type="Gene3D" id="3.40.50.620">
    <property type="entry name" value="HUPs"/>
    <property type="match status" value="1"/>
</dbReference>
<evidence type="ECO:0000313" key="2">
    <source>
        <dbReference type="Proteomes" id="UP001501231"/>
    </source>
</evidence>
<gene>
    <name evidence="1" type="ORF">GCM10010191_43430</name>
</gene>
<reference evidence="1 2" key="1">
    <citation type="journal article" date="2019" name="Int. J. Syst. Evol. Microbiol.">
        <title>The Global Catalogue of Microorganisms (GCM) 10K type strain sequencing project: providing services to taxonomists for standard genome sequencing and annotation.</title>
        <authorList>
            <consortium name="The Broad Institute Genomics Platform"/>
            <consortium name="The Broad Institute Genome Sequencing Center for Infectious Disease"/>
            <person name="Wu L."/>
            <person name="Ma J."/>
        </authorList>
    </citation>
    <scope>NUCLEOTIDE SEQUENCE [LARGE SCALE GENOMIC DNA]</scope>
    <source>
        <strain evidence="1 2">JCM 3325</strain>
    </source>
</reference>
<dbReference type="RefSeq" id="WP_344591119.1">
    <property type="nucleotide sequence ID" value="NZ_BAAARW010000016.1"/>
</dbReference>
<protein>
    <recommendedName>
        <fullName evidence="3">Tryptophan--tRNA ligase</fullName>
    </recommendedName>
</protein>
<dbReference type="Proteomes" id="UP001501231">
    <property type="component" value="Unassembled WGS sequence"/>
</dbReference>